<protein>
    <recommendedName>
        <fullName evidence="3">histidine kinase</fullName>
        <ecNumber evidence="3">2.7.13.3</ecNumber>
    </recommendedName>
</protein>
<dbReference type="Gene3D" id="1.10.287.130">
    <property type="match status" value="1"/>
</dbReference>
<dbReference type="SUPFAM" id="SSF55874">
    <property type="entry name" value="ATPase domain of HSP90 chaperone/DNA topoisomerase II/histidine kinase"/>
    <property type="match status" value="1"/>
</dbReference>
<evidence type="ECO:0000313" key="17">
    <source>
        <dbReference type="Proteomes" id="UP000321363"/>
    </source>
</evidence>
<dbReference type="CDD" id="cd00075">
    <property type="entry name" value="HATPase"/>
    <property type="match status" value="1"/>
</dbReference>
<dbReference type="GO" id="GO:0000155">
    <property type="term" value="F:phosphorelay sensor kinase activity"/>
    <property type="evidence" value="ECO:0007669"/>
    <property type="project" value="InterPro"/>
</dbReference>
<evidence type="ECO:0000256" key="11">
    <source>
        <dbReference type="ARBA" id="ARBA00022989"/>
    </source>
</evidence>
<keyword evidence="5" id="KW-0597">Phosphoprotein</keyword>
<proteinExistence type="predicted"/>
<dbReference type="SMART" id="SM00387">
    <property type="entry name" value="HATPase_c"/>
    <property type="match status" value="1"/>
</dbReference>
<dbReference type="GO" id="GO:0071555">
    <property type="term" value="P:cell wall organization"/>
    <property type="evidence" value="ECO:0007669"/>
    <property type="project" value="InterPro"/>
</dbReference>
<evidence type="ECO:0000256" key="4">
    <source>
        <dbReference type="ARBA" id="ARBA00022475"/>
    </source>
</evidence>
<organism evidence="16 17">
    <name type="scientific">Metabacillus litoralis</name>
    <dbReference type="NCBI Taxonomy" id="152268"/>
    <lineage>
        <taxon>Bacteria</taxon>
        <taxon>Bacillati</taxon>
        <taxon>Bacillota</taxon>
        <taxon>Bacilli</taxon>
        <taxon>Bacillales</taxon>
        <taxon>Bacillaceae</taxon>
        <taxon>Metabacillus</taxon>
    </lineage>
</organism>
<feature type="transmembrane region" description="Helical" evidence="14">
    <location>
        <begin position="70"/>
        <end position="97"/>
    </location>
</feature>
<keyword evidence="13 14" id="KW-0472">Membrane</keyword>
<reference evidence="16 17" key="1">
    <citation type="journal article" date="2005" name="Int. J. Syst. Evol. Microbiol.">
        <title>Bacillus litoralis sp. nov., isolated from a tidal flat of the Yellow Sea in Korea.</title>
        <authorList>
            <person name="Yoon J.H."/>
            <person name="Oh T.K."/>
        </authorList>
    </citation>
    <scope>NUCLEOTIDE SEQUENCE [LARGE SCALE GENOMIC DNA]</scope>
    <source>
        <strain evidence="16 17">SW-211</strain>
    </source>
</reference>
<dbReference type="InterPro" id="IPR036890">
    <property type="entry name" value="HATPase_C_sf"/>
</dbReference>
<dbReference type="Proteomes" id="UP000321363">
    <property type="component" value="Unassembled WGS sequence"/>
</dbReference>
<accession>A0A5C6W6P8</accession>
<feature type="transmembrane region" description="Helical" evidence="14">
    <location>
        <begin position="40"/>
        <end position="58"/>
    </location>
</feature>
<keyword evidence="17" id="KW-1185">Reference proteome</keyword>
<gene>
    <name evidence="16" type="ORF">FS935_07435</name>
</gene>
<dbReference type="PANTHER" id="PTHR43065">
    <property type="entry name" value="SENSOR HISTIDINE KINASE"/>
    <property type="match status" value="1"/>
</dbReference>
<evidence type="ECO:0000256" key="6">
    <source>
        <dbReference type="ARBA" id="ARBA00022679"/>
    </source>
</evidence>
<dbReference type="InterPro" id="IPR004358">
    <property type="entry name" value="Sig_transdc_His_kin-like_C"/>
</dbReference>
<feature type="transmembrane region" description="Helical" evidence="14">
    <location>
        <begin position="7"/>
        <end position="28"/>
    </location>
</feature>
<evidence type="ECO:0000259" key="15">
    <source>
        <dbReference type="PROSITE" id="PS50109"/>
    </source>
</evidence>
<evidence type="ECO:0000256" key="7">
    <source>
        <dbReference type="ARBA" id="ARBA00022692"/>
    </source>
</evidence>
<keyword evidence="9 16" id="KW-0418">Kinase</keyword>
<dbReference type="InterPro" id="IPR011620">
    <property type="entry name" value="Sig_transdc_His_kinase_LytS_TM"/>
</dbReference>
<keyword evidence="11 14" id="KW-1133">Transmembrane helix</keyword>
<comment type="subcellular location">
    <subcellularLocation>
        <location evidence="2">Cell membrane</location>
        <topology evidence="2">Multi-pass membrane protein</topology>
    </subcellularLocation>
</comment>
<comment type="catalytic activity">
    <reaction evidence="1">
        <text>ATP + protein L-histidine = ADP + protein N-phospho-L-histidine.</text>
        <dbReference type="EC" id="2.7.13.3"/>
    </reaction>
</comment>
<evidence type="ECO:0000256" key="2">
    <source>
        <dbReference type="ARBA" id="ARBA00004651"/>
    </source>
</evidence>
<evidence type="ECO:0000256" key="1">
    <source>
        <dbReference type="ARBA" id="ARBA00000085"/>
    </source>
</evidence>
<dbReference type="SMART" id="SM00388">
    <property type="entry name" value="HisKA"/>
    <property type="match status" value="1"/>
</dbReference>
<sequence length="418" mass="47320">MISIIKPLIVNVTILFSLTFNANLFLPFQKNFQLSFKQKALYGIISAFGATLCMAYPIETLGETNFDLRMIAILVVTLYAGWVPGLITVIIVSIIRIIIGGTFLHIGVLVSVTAFIIALIFRRRFHLSTFRILNASCIALIYLIIYIVIIYFSVSFLELTFYIVYFIAFFVTFISIIYIIETLIKFNKQFDEMVYMDKLTTTGQMAASIAHEIRNPITTVRGFIQFMQQDTVDEKLKQFSPLILEELDRTNMIITNYLKLAKPEPFELSNVNIDKILMDSIELLRPLGTFSNVTLEYDNAENCYVKGDTQHIKQSLLNVIKNAIESIDKRGVVKISNLVDYQNEVVTIVIKDNGKGMTKDELKQIGLPFYTTKTKGTGLGSMITNRLIRQLGGTIDYESELGKGTTVTITFQLVSKKS</sequence>
<dbReference type="OrthoDB" id="9815750at2"/>
<dbReference type="InterPro" id="IPR003661">
    <property type="entry name" value="HisK_dim/P_dom"/>
</dbReference>
<evidence type="ECO:0000256" key="14">
    <source>
        <dbReference type="SAM" id="Phobius"/>
    </source>
</evidence>
<evidence type="ECO:0000256" key="9">
    <source>
        <dbReference type="ARBA" id="ARBA00022777"/>
    </source>
</evidence>
<dbReference type="InterPro" id="IPR005467">
    <property type="entry name" value="His_kinase_dom"/>
</dbReference>
<dbReference type="Pfam" id="PF02518">
    <property type="entry name" value="HATPase_c"/>
    <property type="match status" value="1"/>
</dbReference>
<dbReference type="AlphaFoldDB" id="A0A5C6W6P8"/>
<dbReference type="Gene3D" id="1.10.1760.20">
    <property type="match status" value="1"/>
</dbReference>
<dbReference type="InterPro" id="IPR003594">
    <property type="entry name" value="HATPase_dom"/>
</dbReference>
<feature type="transmembrane region" description="Helical" evidence="14">
    <location>
        <begin position="133"/>
        <end position="153"/>
    </location>
</feature>
<comment type="caution">
    <text evidence="16">The sequence shown here is derived from an EMBL/GenBank/DDBJ whole genome shotgun (WGS) entry which is preliminary data.</text>
</comment>
<evidence type="ECO:0000256" key="5">
    <source>
        <dbReference type="ARBA" id="ARBA00022553"/>
    </source>
</evidence>
<keyword evidence="6" id="KW-0808">Transferase</keyword>
<dbReference type="PROSITE" id="PS50109">
    <property type="entry name" value="HIS_KIN"/>
    <property type="match status" value="1"/>
</dbReference>
<feature type="transmembrane region" description="Helical" evidence="14">
    <location>
        <begin position="159"/>
        <end position="180"/>
    </location>
</feature>
<dbReference type="CDD" id="cd00082">
    <property type="entry name" value="HisKA"/>
    <property type="match status" value="1"/>
</dbReference>
<dbReference type="InterPro" id="IPR036097">
    <property type="entry name" value="HisK_dim/P_sf"/>
</dbReference>
<dbReference type="Gene3D" id="3.30.565.10">
    <property type="entry name" value="Histidine kinase-like ATPase, C-terminal domain"/>
    <property type="match status" value="1"/>
</dbReference>
<dbReference type="Pfam" id="PF07694">
    <property type="entry name" value="5TM-5TMR_LYT"/>
    <property type="match status" value="1"/>
</dbReference>
<keyword evidence="4" id="KW-1003">Cell membrane</keyword>
<dbReference type="GO" id="GO:0005524">
    <property type="term" value="F:ATP binding"/>
    <property type="evidence" value="ECO:0007669"/>
    <property type="project" value="UniProtKB-KW"/>
</dbReference>
<keyword evidence="7 14" id="KW-0812">Transmembrane</keyword>
<dbReference type="EMBL" id="VOQF01000004">
    <property type="protein sequence ID" value="TXC91467.1"/>
    <property type="molecule type" value="Genomic_DNA"/>
</dbReference>
<dbReference type="EC" id="2.7.13.3" evidence="3"/>
<name>A0A5C6W6P8_9BACI</name>
<keyword evidence="10" id="KW-0067">ATP-binding</keyword>
<dbReference type="SUPFAM" id="SSF47384">
    <property type="entry name" value="Homodimeric domain of signal transducing histidine kinase"/>
    <property type="match status" value="1"/>
</dbReference>
<evidence type="ECO:0000256" key="13">
    <source>
        <dbReference type="ARBA" id="ARBA00023136"/>
    </source>
</evidence>
<feature type="domain" description="Histidine kinase" evidence="15">
    <location>
        <begin position="208"/>
        <end position="415"/>
    </location>
</feature>
<dbReference type="PRINTS" id="PR00344">
    <property type="entry name" value="BCTRLSENSOR"/>
</dbReference>
<dbReference type="Pfam" id="PF00512">
    <property type="entry name" value="HisKA"/>
    <property type="match status" value="1"/>
</dbReference>
<keyword evidence="12" id="KW-0902">Two-component regulatory system</keyword>
<feature type="transmembrane region" description="Helical" evidence="14">
    <location>
        <begin position="103"/>
        <end position="121"/>
    </location>
</feature>
<keyword evidence="8" id="KW-0547">Nucleotide-binding</keyword>
<evidence type="ECO:0000256" key="10">
    <source>
        <dbReference type="ARBA" id="ARBA00022840"/>
    </source>
</evidence>
<dbReference type="GO" id="GO:0005886">
    <property type="term" value="C:plasma membrane"/>
    <property type="evidence" value="ECO:0007669"/>
    <property type="project" value="UniProtKB-SubCell"/>
</dbReference>
<evidence type="ECO:0000256" key="3">
    <source>
        <dbReference type="ARBA" id="ARBA00012438"/>
    </source>
</evidence>
<evidence type="ECO:0000313" key="16">
    <source>
        <dbReference type="EMBL" id="TXC91467.1"/>
    </source>
</evidence>
<evidence type="ECO:0000256" key="12">
    <source>
        <dbReference type="ARBA" id="ARBA00023012"/>
    </source>
</evidence>
<evidence type="ECO:0000256" key="8">
    <source>
        <dbReference type="ARBA" id="ARBA00022741"/>
    </source>
</evidence>
<dbReference type="PANTHER" id="PTHR43065:SF46">
    <property type="entry name" value="C4-DICARBOXYLATE TRANSPORT SENSOR PROTEIN DCTB"/>
    <property type="match status" value="1"/>
</dbReference>